<evidence type="ECO:0000313" key="2">
    <source>
        <dbReference type="EMBL" id="KHF38538.1"/>
    </source>
</evidence>
<protein>
    <submittedName>
        <fullName evidence="2">Uncharacterized protein</fullName>
    </submittedName>
</protein>
<proteinExistence type="predicted"/>
<dbReference type="AlphaFoldDB" id="A0A0B0I7T4"/>
<dbReference type="Proteomes" id="UP000030832">
    <property type="component" value="Unassembled WGS sequence"/>
</dbReference>
<dbReference type="OrthoDB" id="2924972at2"/>
<name>A0A0B0I7T4_9BACI</name>
<gene>
    <name evidence="2" type="ORF">LQ50_20505</name>
</gene>
<feature type="region of interest" description="Disordered" evidence="1">
    <location>
        <begin position="53"/>
        <end position="72"/>
    </location>
</feature>
<sequence length="72" mass="8111">MNRDLSLQQIAEGMTKSLLNASDKDLEGFQKIIDATLELREAHKDLQKMVQSYSNSGIQRSVNHSQSHSHNS</sequence>
<evidence type="ECO:0000256" key="1">
    <source>
        <dbReference type="SAM" id="MobiDB-lite"/>
    </source>
</evidence>
<evidence type="ECO:0000313" key="3">
    <source>
        <dbReference type="Proteomes" id="UP000030832"/>
    </source>
</evidence>
<dbReference type="RefSeq" id="WP_034632407.1">
    <property type="nucleotide sequence ID" value="NZ_JRJU01000036.1"/>
</dbReference>
<reference evidence="2 3" key="1">
    <citation type="submission" date="2014-09" db="EMBL/GenBank/DDBJ databases">
        <title>Genome sequencing and annotation of Bacillus Okhensis strain Kh10-101T.</title>
        <authorList>
            <person name="Prakash J.S."/>
        </authorList>
    </citation>
    <scope>NUCLEOTIDE SEQUENCE [LARGE SCALE GENOMIC DNA]</scope>
    <source>
        <strain evidence="3">Kh10-101T</strain>
    </source>
</reference>
<feature type="compositionally biased region" description="Low complexity" evidence="1">
    <location>
        <begin position="61"/>
        <end position="72"/>
    </location>
</feature>
<keyword evidence="3" id="KW-1185">Reference proteome</keyword>
<dbReference type="eggNOG" id="ENOG5030NFF">
    <property type="taxonomic scope" value="Bacteria"/>
</dbReference>
<comment type="caution">
    <text evidence="2">The sequence shown here is derived from an EMBL/GenBank/DDBJ whole genome shotgun (WGS) entry which is preliminary data.</text>
</comment>
<accession>A0A0B0I7T4</accession>
<organism evidence="2 3">
    <name type="scientific">Halalkalibacter okhensis</name>
    <dbReference type="NCBI Taxonomy" id="333138"/>
    <lineage>
        <taxon>Bacteria</taxon>
        <taxon>Bacillati</taxon>
        <taxon>Bacillota</taxon>
        <taxon>Bacilli</taxon>
        <taxon>Bacillales</taxon>
        <taxon>Bacillaceae</taxon>
        <taxon>Halalkalibacter</taxon>
    </lineage>
</organism>
<dbReference type="EMBL" id="JRJU01000036">
    <property type="protein sequence ID" value="KHF38538.1"/>
    <property type="molecule type" value="Genomic_DNA"/>
</dbReference>